<comment type="caution">
    <text evidence="2">The sequence shown here is derived from an EMBL/GenBank/DDBJ whole genome shotgun (WGS) entry which is preliminary data.</text>
</comment>
<sequence length="634" mass="67065">MDDTPFSVDVLVDGHVLERLSDDHGFFVRGRPGTLYSIVLGFDGPGGSTVVAKVFVDGHPVFLEPRFARSLNPGKLRVKGWDVARIVEDIDADWFQEAYDIAPFRFRFPVVTGGPADPNLGTIRVELYEALAQERMNMRGGPPSLVRPAAVQPRQGKKAHMAERLTTEAGEKERTAFAVRSKSGRHTVFDAGSLLHTICLRYFQDHSGGGSSSGSHGGGRPRGLHEAGGAPPALPFPGPGVRLGGRPREDRGPRAATAADSGAAARAPGSGAPNGAEEMDADIATAVENSLASSHQEEARLIDDALRQSLQAQEEEERWLAEAVRRSLQPLEADGEMDHAAAQRAASSTGPTMGADAAGPTTGPAAAARAPSPAAAAAAAGAAAAAAEVRPGAAASEAGAAGPWPAAGSTASEAELGASQRPGGPLGVLYDYRVGEEGHLRALYRLPGHLAAAGAAPKPQPPVAPDRPWQKYRDGEGAMWWYKDDNEWFREDSPGEWQRFRLTVGSRGGYWWYKDDSNWFLEDDAGRCADEQGHQEAAQSLPGQVAAAGGSPEAAWQKYRDDAGIWWYRSGRRARIGSARTTLGNGSASPFLEILAEVAFGDGIRTGTGSCATRAPSIRFRGAAILRAAQILQQ</sequence>
<gene>
    <name evidence="2" type="ORF">PCOR1329_LOCUS61146</name>
</gene>
<proteinExistence type="predicted"/>
<feature type="compositionally biased region" description="Gly residues" evidence="1">
    <location>
        <begin position="208"/>
        <end position="221"/>
    </location>
</feature>
<feature type="region of interest" description="Disordered" evidence="1">
    <location>
        <begin position="335"/>
        <end position="368"/>
    </location>
</feature>
<reference evidence="2" key="1">
    <citation type="submission" date="2023-10" db="EMBL/GenBank/DDBJ databases">
        <authorList>
            <person name="Chen Y."/>
            <person name="Shah S."/>
            <person name="Dougan E. K."/>
            <person name="Thang M."/>
            <person name="Chan C."/>
        </authorList>
    </citation>
    <scope>NUCLEOTIDE SEQUENCE [LARGE SCALE GENOMIC DNA]</scope>
</reference>
<organism evidence="2 3">
    <name type="scientific">Prorocentrum cordatum</name>
    <dbReference type="NCBI Taxonomy" id="2364126"/>
    <lineage>
        <taxon>Eukaryota</taxon>
        <taxon>Sar</taxon>
        <taxon>Alveolata</taxon>
        <taxon>Dinophyceae</taxon>
        <taxon>Prorocentrales</taxon>
        <taxon>Prorocentraceae</taxon>
        <taxon>Prorocentrum</taxon>
    </lineage>
</organism>
<accession>A0ABN9VX66</accession>
<feature type="compositionally biased region" description="Basic and acidic residues" evidence="1">
    <location>
        <begin position="160"/>
        <end position="170"/>
    </location>
</feature>
<feature type="compositionally biased region" description="Low complexity" evidence="1">
    <location>
        <begin position="354"/>
        <end position="368"/>
    </location>
</feature>
<feature type="region of interest" description="Disordered" evidence="1">
    <location>
        <begin position="397"/>
        <end position="420"/>
    </location>
</feature>
<feature type="compositionally biased region" description="Low complexity" evidence="1">
    <location>
        <begin position="254"/>
        <end position="276"/>
    </location>
</feature>
<dbReference type="EMBL" id="CAUYUJ010017685">
    <property type="protein sequence ID" value="CAK0876959.1"/>
    <property type="molecule type" value="Genomic_DNA"/>
</dbReference>
<evidence type="ECO:0000313" key="2">
    <source>
        <dbReference type="EMBL" id="CAK0876959.1"/>
    </source>
</evidence>
<feature type="compositionally biased region" description="Low complexity" evidence="1">
    <location>
        <begin position="397"/>
        <end position="412"/>
    </location>
</feature>
<feature type="region of interest" description="Disordered" evidence="1">
    <location>
        <begin position="208"/>
        <end position="277"/>
    </location>
</feature>
<protein>
    <recommendedName>
        <fullName evidence="4">Galectin</fullName>
    </recommendedName>
</protein>
<dbReference type="Proteomes" id="UP001189429">
    <property type="component" value="Unassembled WGS sequence"/>
</dbReference>
<evidence type="ECO:0000313" key="3">
    <source>
        <dbReference type="Proteomes" id="UP001189429"/>
    </source>
</evidence>
<name>A0ABN9VX66_9DINO</name>
<evidence type="ECO:0000256" key="1">
    <source>
        <dbReference type="SAM" id="MobiDB-lite"/>
    </source>
</evidence>
<keyword evidence="3" id="KW-1185">Reference proteome</keyword>
<feature type="region of interest" description="Disordered" evidence="1">
    <location>
        <begin position="139"/>
        <end position="170"/>
    </location>
</feature>
<evidence type="ECO:0008006" key="4">
    <source>
        <dbReference type="Google" id="ProtNLM"/>
    </source>
</evidence>